<keyword evidence="4" id="KW-1185">Reference proteome</keyword>
<dbReference type="AlphaFoldDB" id="A0A9Q1HBB2"/>
<evidence type="ECO:0000313" key="3">
    <source>
        <dbReference type="EMBL" id="KAJ8039705.1"/>
    </source>
</evidence>
<accession>A0A9Q1HBB2</accession>
<dbReference type="Gene3D" id="2.170.150.10">
    <property type="entry name" value="Metal Binding Protein, Guanine Nucleotide Exchange Factor, Chain A"/>
    <property type="match status" value="1"/>
</dbReference>
<sequence>MVVYQDIISGDEFFYGSHPFTLVDDLYYEVYGRYILIRSGGVKDTELGGNRFAKLVPAEQPAEQPEKLEEVIDLVEECQLQNCPHISQEKYFPEYLKPYTQTLIAYYEKQGKEKADIVKDKLNQFRVILREKFKSDNFQFFEGRSHPSEGMIALVGHKEKDGKEIPYMILFKDGLKEV</sequence>
<dbReference type="InterPro" id="IPR011057">
    <property type="entry name" value="Mss4-like_sf"/>
</dbReference>
<evidence type="ECO:0000256" key="1">
    <source>
        <dbReference type="PROSITE-ProRule" id="PRU01133"/>
    </source>
</evidence>
<evidence type="ECO:0000259" key="2">
    <source>
        <dbReference type="PROSITE" id="PS51797"/>
    </source>
</evidence>
<dbReference type="PRINTS" id="PR01653">
    <property type="entry name" value="TCTPROTEIN"/>
</dbReference>
<comment type="similarity">
    <text evidence="1">Belongs to the TCTP family.</text>
</comment>
<evidence type="ECO:0000313" key="4">
    <source>
        <dbReference type="Proteomes" id="UP001152320"/>
    </source>
</evidence>
<dbReference type="Pfam" id="PF00838">
    <property type="entry name" value="TCTP"/>
    <property type="match status" value="1"/>
</dbReference>
<dbReference type="InterPro" id="IPR011323">
    <property type="entry name" value="Mss4/transl-control_tumour"/>
</dbReference>
<dbReference type="EMBL" id="JAIZAY010000006">
    <property type="protein sequence ID" value="KAJ8039705.1"/>
    <property type="molecule type" value="Genomic_DNA"/>
</dbReference>
<name>A0A9Q1HBB2_HOLLE</name>
<dbReference type="GO" id="GO:0005737">
    <property type="term" value="C:cytoplasm"/>
    <property type="evidence" value="ECO:0007669"/>
    <property type="project" value="TreeGrafter"/>
</dbReference>
<dbReference type="PANTHER" id="PTHR11991:SF0">
    <property type="entry name" value="TRANSLATIONALLY-CONTROLLED TUMOR PROTEIN"/>
    <property type="match status" value="1"/>
</dbReference>
<dbReference type="InterPro" id="IPR034737">
    <property type="entry name" value="TCTP"/>
</dbReference>
<dbReference type="SUPFAM" id="SSF51316">
    <property type="entry name" value="Mss4-like"/>
    <property type="match status" value="1"/>
</dbReference>
<dbReference type="InterPro" id="IPR018105">
    <property type="entry name" value="Translational_control_tumour_p"/>
</dbReference>
<organism evidence="3 4">
    <name type="scientific">Holothuria leucospilota</name>
    <name type="common">Black long sea cucumber</name>
    <name type="synonym">Mertensiothuria leucospilota</name>
    <dbReference type="NCBI Taxonomy" id="206669"/>
    <lineage>
        <taxon>Eukaryota</taxon>
        <taxon>Metazoa</taxon>
        <taxon>Echinodermata</taxon>
        <taxon>Eleutherozoa</taxon>
        <taxon>Echinozoa</taxon>
        <taxon>Holothuroidea</taxon>
        <taxon>Aspidochirotacea</taxon>
        <taxon>Aspidochirotida</taxon>
        <taxon>Holothuriidae</taxon>
        <taxon>Holothuria</taxon>
    </lineage>
</organism>
<feature type="domain" description="TCTP" evidence="2">
    <location>
        <begin position="1"/>
        <end position="178"/>
    </location>
</feature>
<dbReference type="Proteomes" id="UP001152320">
    <property type="component" value="Chromosome 6"/>
</dbReference>
<protein>
    <submittedName>
        <fullName evidence="3">Translationally-controlled tumor protein-like</fullName>
    </submittedName>
</protein>
<dbReference type="OrthoDB" id="10248936at2759"/>
<dbReference type="PROSITE" id="PS51797">
    <property type="entry name" value="TCTP_3"/>
    <property type="match status" value="1"/>
</dbReference>
<proteinExistence type="inferred from homology"/>
<comment type="caution">
    <text evidence="3">The sequence shown here is derived from an EMBL/GenBank/DDBJ whole genome shotgun (WGS) entry which is preliminary data.</text>
</comment>
<dbReference type="PANTHER" id="PTHR11991">
    <property type="entry name" value="TRANSLATIONALLY CONTROLLED TUMOR PROTEIN-RELATED"/>
    <property type="match status" value="1"/>
</dbReference>
<gene>
    <name evidence="3" type="ORF">HOLleu_13793</name>
</gene>
<reference evidence="3" key="1">
    <citation type="submission" date="2021-10" db="EMBL/GenBank/DDBJ databases">
        <title>Tropical sea cucumber genome reveals ecological adaptation and Cuvierian tubules defense mechanism.</title>
        <authorList>
            <person name="Chen T."/>
        </authorList>
    </citation>
    <scope>NUCLEOTIDE SEQUENCE</scope>
    <source>
        <strain evidence="3">Nanhai2018</strain>
        <tissue evidence="3">Muscle</tissue>
    </source>
</reference>
<dbReference type="GO" id="GO:0005509">
    <property type="term" value="F:calcium ion binding"/>
    <property type="evidence" value="ECO:0007669"/>
    <property type="project" value="TreeGrafter"/>
</dbReference>